<proteinExistence type="predicted"/>
<evidence type="ECO:0000313" key="2">
    <source>
        <dbReference type="Proteomes" id="UP000828390"/>
    </source>
</evidence>
<protein>
    <submittedName>
        <fullName evidence="1">Uncharacterized protein</fullName>
    </submittedName>
</protein>
<sequence>MTEPTAPDEGHKEASMQELVTNTGTMSIQPRNEIEDPMAPQGAVGRQEHRVLKSPSTVGVPWLQIVLADVSELTGLLWLSFQLDMKGL</sequence>
<keyword evidence="2" id="KW-1185">Reference proteome</keyword>
<organism evidence="1 2">
    <name type="scientific">Dreissena polymorpha</name>
    <name type="common">Zebra mussel</name>
    <name type="synonym">Mytilus polymorpha</name>
    <dbReference type="NCBI Taxonomy" id="45954"/>
    <lineage>
        <taxon>Eukaryota</taxon>
        <taxon>Metazoa</taxon>
        <taxon>Spiralia</taxon>
        <taxon>Lophotrochozoa</taxon>
        <taxon>Mollusca</taxon>
        <taxon>Bivalvia</taxon>
        <taxon>Autobranchia</taxon>
        <taxon>Heteroconchia</taxon>
        <taxon>Euheterodonta</taxon>
        <taxon>Imparidentia</taxon>
        <taxon>Neoheterodontei</taxon>
        <taxon>Myida</taxon>
        <taxon>Dreissenoidea</taxon>
        <taxon>Dreissenidae</taxon>
        <taxon>Dreissena</taxon>
    </lineage>
</organism>
<dbReference type="Proteomes" id="UP000828390">
    <property type="component" value="Unassembled WGS sequence"/>
</dbReference>
<dbReference type="EMBL" id="JAIWYP010000002">
    <property type="protein sequence ID" value="KAH3863477.1"/>
    <property type="molecule type" value="Genomic_DNA"/>
</dbReference>
<comment type="caution">
    <text evidence="1">The sequence shown here is derived from an EMBL/GenBank/DDBJ whole genome shotgun (WGS) entry which is preliminary data.</text>
</comment>
<reference evidence="1" key="1">
    <citation type="journal article" date="2019" name="bioRxiv">
        <title>The Genome of the Zebra Mussel, Dreissena polymorpha: A Resource for Invasive Species Research.</title>
        <authorList>
            <person name="McCartney M.A."/>
            <person name="Auch B."/>
            <person name="Kono T."/>
            <person name="Mallez S."/>
            <person name="Zhang Y."/>
            <person name="Obille A."/>
            <person name="Becker A."/>
            <person name="Abrahante J.E."/>
            <person name="Garbe J."/>
            <person name="Badalamenti J.P."/>
            <person name="Herman A."/>
            <person name="Mangelson H."/>
            <person name="Liachko I."/>
            <person name="Sullivan S."/>
            <person name="Sone E.D."/>
            <person name="Koren S."/>
            <person name="Silverstein K.A.T."/>
            <person name="Beckman K.B."/>
            <person name="Gohl D.M."/>
        </authorList>
    </citation>
    <scope>NUCLEOTIDE SEQUENCE</scope>
    <source>
        <strain evidence="1">Duluth1</strain>
        <tissue evidence="1">Whole animal</tissue>
    </source>
</reference>
<evidence type="ECO:0000313" key="1">
    <source>
        <dbReference type="EMBL" id="KAH3863477.1"/>
    </source>
</evidence>
<reference evidence="1" key="2">
    <citation type="submission" date="2020-11" db="EMBL/GenBank/DDBJ databases">
        <authorList>
            <person name="McCartney M.A."/>
            <person name="Auch B."/>
            <person name="Kono T."/>
            <person name="Mallez S."/>
            <person name="Becker A."/>
            <person name="Gohl D.M."/>
            <person name="Silverstein K.A.T."/>
            <person name="Koren S."/>
            <person name="Bechman K.B."/>
            <person name="Herman A."/>
            <person name="Abrahante J.E."/>
            <person name="Garbe J."/>
        </authorList>
    </citation>
    <scope>NUCLEOTIDE SEQUENCE</scope>
    <source>
        <strain evidence="1">Duluth1</strain>
        <tissue evidence="1">Whole animal</tissue>
    </source>
</reference>
<name>A0A9D4REB6_DREPO</name>
<dbReference type="AlphaFoldDB" id="A0A9D4REB6"/>
<accession>A0A9D4REB6</accession>
<gene>
    <name evidence="1" type="ORF">DPMN_026466</name>
</gene>